<dbReference type="InterPro" id="IPR036291">
    <property type="entry name" value="NAD(P)-bd_dom_sf"/>
</dbReference>
<keyword evidence="3" id="KW-1185">Reference proteome</keyword>
<dbReference type="AlphaFoldDB" id="A0A4U0FD70"/>
<dbReference type="PANTHER" id="PTHR42879">
    <property type="entry name" value="3-OXOACYL-(ACYL-CARRIER-PROTEIN) REDUCTASE"/>
    <property type="match status" value="1"/>
</dbReference>
<comment type="similarity">
    <text evidence="1">Belongs to the short-chain dehydrogenases/reductases (SDR) family.</text>
</comment>
<protein>
    <submittedName>
        <fullName evidence="2">SDR family oxidoreductase</fullName>
    </submittedName>
</protein>
<dbReference type="Pfam" id="PF13561">
    <property type="entry name" value="adh_short_C2"/>
    <property type="match status" value="1"/>
</dbReference>
<organism evidence="2 3">
    <name type="scientific">Cohnella pontilimi</name>
    <dbReference type="NCBI Taxonomy" id="2564100"/>
    <lineage>
        <taxon>Bacteria</taxon>
        <taxon>Bacillati</taxon>
        <taxon>Bacillota</taxon>
        <taxon>Bacilli</taxon>
        <taxon>Bacillales</taxon>
        <taxon>Paenibacillaceae</taxon>
        <taxon>Cohnella</taxon>
    </lineage>
</organism>
<sequence>MKKGADDQMADLMRVALIVGGSAGIGRAAAVRLAGNGCRVVIVSREGAKLSDAHAELREIRSDSLAIACDMTDAASRARLFEQIDSECGRLDILVNSIPGAEPASFLHHEIRDIEDGIAKKLIPYLDNMKQASQRMMANRWGRIVNVVGNMWKEPEVNTFNFGLVNAAIVNAAKAASFELAPYGVTVNGVHPGSILTDRLHNVWTKSAERQGVPISEIRKREETGIPQGRVGQPEEAAALIAFLVSEEAGYITGQQISVDGGLMRSM</sequence>
<accession>A0A4U0FD70</accession>
<gene>
    <name evidence="2" type="ORF">E5161_07595</name>
</gene>
<dbReference type="OrthoDB" id="9803333at2"/>
<name>A0A4U0FD70_9BACL</name>
<dbReference type="Proteomes" id="UP000309673">
    <property type="component" value="Unassembled WGS sequence"/>
</dbReference>
<proteinExistence type="inferred from homology"/>
<dbReference type="EMBL" id="SUPK01000003">
    <property type="protein sequence ID" value="TJY42701.1"/>
    <property type="molecule type" value="Genomic_DNA"/>
</dbReference>
<dbReference type="PANTHER" id="PTHR42879:SF6">
    <property type="entry name" value="NADPH-DEPENDENT REDUCTASE BACG"/>
    <property type="match status" value="1"/>
</dbReference>
<reference evidence="2 3" key="1">
    <citation type="submission" date="2019-04" db="EMBL/GenBank/DDBJ databases">
        <title>Cohnella sp. nov., isolated from soil.</title>
        <authorList>
            <person name="Kim W."/>
        </authorList>
    </citation>
    <scope>NUCLEOTIDE SEQUENCE [LARGE SCALE GENOMIC DNA]</scope>
    <source>
        <strain evidence="2 3">CAU 1483</strain>
    </source>
</reference>
<dbReference type="SUPFAM" id="SSF51735">
    <property type="entry name" value="NAD(P)-binding Rossmann-fold domains"/>
    <property type="match status" value="1"/>
</dbReference>
<comment type="caution">
    <text evidence="2">The sequence shown here is derived from an EMBL/GenBank/DDBJ whole genome shotgun (WGS) entry which is preliminary data.</text>
</comment>
<dbReference type="PRINTS" id="PR00081">
    <property type="entry name" value="GDHRDH"/>
</dbReference>
<evidence type="ECO:0000256" key="1">
    <source>
        <dbReference type="ARBA" id="ARBA00006484"/>
    </source>
</evidence>
<dbReference type="Gene3D" id="3.40.50.720">
    <property type="entry name" value="NAD(P)-binding Rossmann-like Domain"/>
    <property type="match status" value="1"/>
</dbReference>
<evidence type="ECO:0000313" key="3">
    <source>
        <dbReference type="Proteomes" id="UP000309673"/>
    </source>
</evidence>
<dbReference type="InterPro" id="IPR050259">
    <property type="entry name" value="SDR"/>
</dbReference>
<evidence type="ECO:0000313" key="2">
    <source>
        <dbReference type="EMBL" id="TJY42701.1"/>
    </source>
</evidence>
<dbReference type="InterPro" id="IPR002347">
    <property type="entry name" value="SDR_fam"/>
</dbReference>